<sequence>MALNTYTYWRLMCVCYPVKLKSFHPHRCAICVLFSKSLELI</sequence>
<protein>
    <submittedName>
        <fullName evidence="1">Uncharacterized protein</fullName>
    </submittedName>
</protein>
<name>A0A2P2J327_RHIMU</name>
<dbReference type="AlphaFoldDB" id="A0A2P2J327"/>
<dbReference type="EMBL" id="GGEC01007401">
    <property type="protein sequence ID" value="MBW87884.1"/>
    <property type="molecule type" value="Transcribed_RNA"/>
</dbReference>
<proteinExistence type="predicted"/>
<accession>A0A2P2J327</accession>
<organism evidence="1">
    <name type="scientific">Rhizophora mucronata</name>
    <name type="common">Asiatic mangrove</name>
    <dbReference type="NCBI Taxonomy" id="61149"/>
    <lineage>
        <taxon>Eukaryota</taxon>
        <taxon>Viridiplantae</taxon>
        <taxon>Streptophyta</taxon>
        <taxon>Embryophyta</taxon>
        <taxon>Tracheophyta</taxon>
        <taxon>Spermatophyta</taxon>
        <taxon>Magnoliopsida</taxon>
        <taxon>eudicotyledons</taxon>
        <taxon>Gunneridae</taxon>
        <taxon>Pentapetalae</taxon>
        <taxon>rosids</taxon>
        <taxon>fabids</taxon>
        <taxon>Malpighiales</taxon>
        <taxon>Rhizophoraceae</taxon>
        <taxon>Rhizophora</taxon>
    </lineage>
</organism>
<evidence type="ECO:0000313" key="1">
    <source>
        <dbReference type="EMBL" id="MBW87884.1"/>
    </source>
</evidence>
<reference evidence="1" key="1">
    <citation type="submission" date="2018-02" db="EMBL/GenBank/DDBJ databases">
        <title>Rhizophora mucronata_Transcriptome.</title>
        <authorList>
            <person name="Meera S.P."/>
            <person name="Sreeshan A."/>
            <person name="Augustine A."/>
        </authorList>
    </citation>
    <scope>NUCLEOTIDE SEQUENCE</scope>
    <source>
        <tissue evidence="1">Leaf</tissue>
    </source>
</reference>